<dbReference type="EMBL" id="UOEU01000154">
    <property type="protein sequence ID" value="VAW31084.1"/>
    <property type="molecule type" value="Genomic_DNA"/>
</dbReference>
<dbReference type="PROSITE" id="PS50043">
    <property type="entry name" value="HTH_LUXR_2"/>
    <property type="match status" value="1"/>
</dbReference>
<dbReference type="GO" id="GO:0006355">
    <property type="term" value="P:regulation of DNA-templated transcription"/>
    <property type="evidence" value="ECO:0007669"/>
    <property type="project" value="InterPro"/>
</dbReference>
<protein>
    <recommendedName>
        <fullName evidence="1">HTH luxR-type domain-containing protein</fullName>
    </recommendedName>
</protein>
<organism evidence="2">
    <name type="scientific">hydrothermal vent metagenome</name>
    <dbReference type="NCBI Taxonomy" id="652676"/>
    <lineage>
        <taxon>unclassified sequences</taxon>
        <taxon>metagenomes</taxon>
        <taxon>ecological metagenomes</taxon>
    </lineage>
</organism>
<reference evidence="2" key="1">
    <citation type="submission" date="2018-06" db="EMBL/GenBank/DDBJ databases">
        <authorList>
            <person name="Zhirakovskaya E."/>
        </authorList>
    </citation>
    <scope>NUCLEOTIDE SEQUENCE</scope>
</reference>
<sequence>MLQLVVAEKTDREIAQNVNLSERAVRKELRRIYDKLEVNCRAGAAYKAGKQSLV</sequence>
<gene>
    <name evidence="2" type="ORF">MNBD_CHLOROFLEXI01-4765</name>
</gene>
<dbReference type="Gene3D" id="1.10.10.10">
    <property type="entry name" value="Winged helix-like DNA-binding domain superfamily/Winged helix DNA-binding domain"/>
    <property type="match status" value="1"/>
</dbReference>
<dbReference type="GO" id="GO:0003677">
    <property type="term" value="F:DNA binding"/>
    <property type="evidence" value="ECO:0007669"/>
    <property type="project" value="InterPro"/>
</dbReference>
<name>A0A3B0VHB3_9ZZZZ</name>
<evidence type="ECO:0000259" key="1">
    <source>
        <dbReference type="PROSITE" id="PS50043"/>
    </source>
</evidence>
<dbReference type="Pfam" id="PF00196">
    <property type="entry name" value="GerE"/>
    <property type="match status" value="1"/>
</dbReference>
<feature type="domain" description="HTH luxR-type" evidence="1">
    <location>
        <begin position="1"/>
        <end position="52"/>
    </location>
</feature>
<dbReference type="InterPro" id="IPR000792">
    <property type="entry name" value="Tscrpt_reg_LuxR_C"/>
</dbReference>
<dbReference type="SMART" id="SM00421">
    <property type="entry name" value="HTH_LUXR"/>
    <property type="match status" value="1"/>
</dbReference>
<evidence type="ECO:0000313" key="2">
    <source>
        <dbReference type="EMBL" id="VAW31084.1"/>
    </source>
</evidence>
<dbReference type="AlphaFoldDB" id="A0A3B0VHB3"/>
<dbReference type="SUPFAM" id="SSF46894">
    <property type="entry name" value="C-terminal effector domain of the bipartite response regulators"/>
    <property type="match status" value="1"/>
</dbReference>
<accession>A0A3B0VHB3</accession>
<dbReference type="InterPro" id="IPR036388">
    <property type="entry name" value="WH-like_DNA-bd_sf"/>
</dbReference>
<dbReference type="InterPro" id="IPR016032">
    <property type="entry name" value="Sig_transdc_resp-reg_C-effctor"/>
</dbReference>
<proteinExistence type="predicted"/>